<comment type="caution">
    <text evidence="1">The sequence shown here is derived from an EMBL/GenBank/DDBJ whole genome shotgun (WGS) entry which is preliminary data.</text>
</comment>
<reference evidence="1 2" key="1">
    <citation type="submission" date="2017-04" db="EMBL/GenBank/DDBJ databases">
        <title>Draft genome sequence of Tuber borchii Vittad., a whitish edible truffle.</title>
        <authorList>
            <consortium name="DOE Joint Genome Institute"/>
            <person name="Murat C."/>
            <person name="Kuo A."/>
            <person name="Barry K.W."/>
            <person name="Clum A."/>
            <person name="Dockter R.B."/>
            <person name="Fauchery L."/>
            <person name="Iotti M."/>
            <person name="Kohler A."/>
            <person name="Labutti K."/>
            <person name="Lindquist E.A."/>
            <person name="Lipzen A."/>
            <person name="Ohm R.A."/>
            <person name="Wang M."/>
            <person name="Grigoriev I.V."/>
            <person name="Zambonelli A."/>
            <person name="Martin F.M."/>
        </authorList>
    </citation>
    <scope>NUCLEOTIDE SEQUENCE [LARGE SCALE GENOMIC DNA]</scope>
    <source>
        <strain evidence="1 2">Tbo3840</strain>
    </source>
</reference>
<dbReference type="EMBL" id="NESQ01000380">
    <property type="protein sequence ID" value="PUU73383.1"/>
    <property type="molecule type" value="Genomic_DNA"/>
</dbReference>
<sequence>MPTRGGGPPSTAGFIPMPYNPGPKHPSSNQFLMPAPEIRPPPTAAQEQAVVGSNELSQLACMDHYHRSTTLDLIPSGRTEGYSVQWQCEMLFWNLKVCANFEFRRIKCSKSVEAPSQELWESIMCEHLLRLHRIGQLKKDWCKNNVDLTGGEDKMNESRDTKPQYMICAPKHVRRHPPFSKDLRVFLSSAACLFSVKW</sequence>
<evidence type="ECO:0000313" key="2">
    <source>
        <dbReference type="Proteomes" id="UP000244722"/>
    </source>
</evidence>
<accession>A0A2T6ZD33</accession>
<dbReference type="Proteomes" id="UP000244722">
    <property type="component" value="Unassembled WGS sequence"/>
</dbReference>
<evidence type="ECO:0000313" key="1">
    <source>
        <dbReference type="EMBL" id="PUU73383.1"/>
    </source>
</evidence>
<dbReference type="OrthoDB" id="5470099at2759"/>
<dbReference type="AlphaFoldDB" id="A0A2T6ZD33"/>
<name>A0A2T6ZD33_TUBBO</name>
<gene>
    <name evidence="1" type="ORF">B9Z19DRAFT_1111229</name>
</gene>
<organism evidence="1 2">
    <name type="scientific">Tuber borchii</name>
    <name type="common">White truffle</name>
    <dbReference type="NCBI Taxonomy" id="42251"/>
    <lineage>
        <taxon>Eukaryota</taxon>
        <taxon>Fungi</taxon>
        <taxon>Dikarya</taxon>
        <taxon>Ascomycota</taxon>
        <taxon>Pezizomycotina</taxon>
        <taxon>Pezizomycetes</taxon>
        <taxon>Pezizales</taxon>
        <taxon>Tuberaceae</taxon>
        <taxon>Tuber</taxon>
    </lineage>
</organism>
<keyword evidence="2" id="KW-1185">Reference proteome</keyword>
<proteinExistence type="predicted"/>
<protein>
    <submittedName>
        <fullName evidence="1">Uncharacterized protein</fullName>
    </submittedName>
</protein>